<dbReference type="RefSeq" id="WP_185665506.1">
    <property type="nucleotide sequence ID" value="NZ_JACLAW010000016.1"/>
</dbReference>
<evidence type="ECO:0000313" key="3">
    <source>
        <dbReference type="Proteomes" id="UP000566813"/>
    </source>
</evidence>
<dbReference type="PANTHER" id="PTHR47755:SF1">
    <property type="entry name" value="CELL DIVISION PROTEIN FTSX"/>
    <property type="match status" value="1"/>
</dbReference>
<organism evidence="2 3">
    <name type="scientific">Novosphingobium flavum</name>
    <dbReference type="NCBI Taxonomy" id="1778672"/>
    <lineage>
        <taxon>Bacteria</taxon>
        <taxon>Pseudomonadati</taxon>
        <taxon>Pseudomonadota</taxon>
        <taxon>Alphaproteobacteria</taxon>
        <taxon>Sphingomonadales</taxon>
        <taxon>Sphingomonadaceae</taxon>
        <taxon>Novosphingobium</taxon>
    </lineage>
</organism>
<keyword evidence="1" id="KW-0472">Membrane</keyword>
<dbReference type="EMBL" id="JACLAW010000016">
    <property type="protein sequence ID" value="MBC2667205.1"/>
    <property type="molecule type" value="Genomic_DNA"/>
</dbReference>
<evidence type="ECO:0000256" key="1">
    <source>
        <dbReference type="SAM" id="Phobius"/>
    </source>
</evidence>
<feature type="transmembrane region" description="Helical" evidence="1">
    <location>
        <begin position="186"/>
        <end position="209"/>
    </location>
</feature>
<keyword evidence="2" id="KW-0132">Cell division</keyword>
<evidence type="ECO:0000313" key="2">
    <source>
        <dbReference type="EMBL" id="MBC2667205.1"/>
    </source>
</evidence>
<feature type="transmembrane region" description="Helical" evidence="1">
    <location>
        <begin position="31"/>
        <end position="52"/>
    </location>
</feature>
<dbReference type="GO" id="GO:0051301">
    <property type="term" value="P:cell division"/>
    <property type="evidence" value="ECO:0007669"/>
    <property type="project" value="UniProtKB-KW"/>
</dbReference>
<gene>
    <name evidence="2" type="ORF">H7F51_16925</name>
</gene>
<dbReference type="GO" id="GO:0032153">
    <property type="term" value="C:cell division site"/>
    <property type="evidence" value="ECO:0007669"/>
    <property type="project" value="TreeGrafter"/>
</dbReference>
<feature type="transmembrane region" description="Helical" evidence="1">
    <location>
        <begin position="245"/>
        <end position="264"/>
    </location>
</feature>
<accession>A0A7X1FUH1</accession>
<dbReference type="PANTHER" id="PTHR47755">
    <property type="entry name" value="CELL DIVISION PROTEIN FTSX"/>
    <property type="match status" value="1"/>
</dbReference>
<reference evidence="2 3" key="1">
    <citation type="submission" date="2020-08" db="EMBL/GenBank/DDBJ databases">
        <title>The genome sequence of type strain Novosphingobium flavum NBRC 111647.</title>
        <authorList>
            <person name="Liu Y."/>
        </authorList>
    </citation>
    <scope>NUCLEOTIDE SEQUENCE [LARGE SCALE GENOMIC DNA]</scope>
    <source>
        <strain evidence="2 3">NBRC 111647</strain>
    </source>
</reference>
<proteinExistence type="predicted"/>
<sequence>MNDAPPIPQAASRLPRRSAEIVPQARMSGPIPWVIAIMVALMVVAAAGGLALRNTGKAAARELSGGITVQIVEARPAERDRQARAALALLQRAQGVTEPRIVPQAELDALVEPWLGEAVDEQAQGGGQGDSLGVPVPALIDARLAGSLAPARLAALQEQLRRTAPSARVDDQAIWLRPVFGAAQSLQWLAVALIVLLSGATGAAVLLAARTALGNNRETIEIVHLLGGTDAQIAAIFQRSIAFDAIGGGVVGFGAAFVVIALLGRSFAQLQAGIVTGSALGWMDWALLALVPAVAAVVATITARWTVMRALRRML</sequence>
<keyword evidence="1" id="KW-1133">Transmembrane helix</keyword>
<name>A0A7X1FUH1_9SPHN</name>
<protein>
    <submittedName>
        <fullName evidence="2">Cell division protein</fullName>
    </submittedName>
</protein>
<keyword evidence="1" id="KW-0812">Transmembrane</keyword>
<dbReference type="Proteomes" id="UP000566813">
    <property type="component" value="Unassembled WGS sequence"/>
</dbReference>
<dbReference type="InterPro" id="IPR004513">
    <property type="entry name" value="FtsX"/>
</dbReference>
<feature type="transmembrane region" description="Helical" evidence="1">
    <location>
        <begin position="285"/>
        <end position="307"/>
    </location>
</feature>
<dbReference type="AlphaFoldDB" id="A0A7X1FUH1"/>
<keyword evidence="2" id="KW-0131">Cell cycle</keyword>
<keyword evidence="3" id="KW-1185">Reference proteome</keyword>
<dbReference type="GO" id="GO:0016020">
    <property type="term" value="C:membrane"/>
    <property type="evidence" value="ECO:0007669"/>
    <property type="project" value="InterPro"/>
</dbReference>
<comment type="caution">
    <text evidence="2">The sequence shown here is derived from an EMBL/GenBank/DDBJ whole genome shotgun (WGS) entry which is preliminary data.</text>
</comment>